<dbReference type="GO" id="GO:0008270">
    <property type="term" value="F:zinc ion binding"/>
    <property type="evidence" value="ECO:0007669"/>
    <property type="project" value="UniProtKB-KW"/>
</dbReference>
<comment type="caution">
    <text evidence="7">The sequence shown here is derived from an EMBL/GenBank/DDBJ whole genome shotgun (WGS) entry which is preliminary data.</text>
</comment>
<sequence>MSSQWSRSQWSSSSSATSGVVISSRRKRLTAYGRKRPIYDYEGPVVMCHCGKKTPQWTSWTDEHPGMRFHRCGRRRCGFFFWADEPILGRAREVIVDLRDNEKLLSIENEQLQQEIMNM</sequence>
<keyword evidence="2 4" id="KW-0863">Zinc-finger</keyword>
<evidence type="ECO:0000256" key="1">
    <source>
        <dbReference type="ARBA" id="ARBA00022723"/>
    </source>
</evidence>
<evidence type="ECO:0000313" key="8">
    <source>
        <dbReference type="Proteomes" id="UP001141552"/>
    </source>
</evidence>
<feature type="compositionally biased region" description="Low complexity" evidence="5">
    <location>
        <begin position="1"/>
        <end position="23"/>
    </location>
</feature>
<reference evidence="7" key="2">
    <citation type="journal article" date="2023" name="Plants (Basel)">
        <title>Annotation of the Turnera subulata (Passifloraceae) Draft Genome Reveals the S-Locus Evolved after the Divergence of Turneroideae from Passifloroideae in a Stepwise Manner.</title>
        <authorList>
            <person name="Henning P.M."/>
            <person name="Roalson E.H."/>
            <person name="Mir W."/>
            <person name="McCubbin A.G."/>
            <person name="Shore J.S."/>
        </authorList>
    </citation>
    <scope>NUCLEOTIDE SEQUENCE</scope>
    <source>
        <strain evidence="7">F60SS</strain>
    </source>
</reference>
<name>A0A9Q0F486_9ROSI</name>
<evidence type="ECO:0000256" key="3">
    <source>
        <dbReference type="ARBA" id="ARBA00022833"/>
    </source>
</evidence>
<dbReference type="AlphaFoldDB" id="A0A9Q0F486"/>
<evidence type="ECO:0000313" key="7">
    <source>
        <dbReference type="EMBL" id="KAJ4824696.1"/>
    </source>
</evidence>
<organism evidence="7 8">
    <name type="scientific">Turnera subulata</name>
    <dbReference type="NCBI Taxonomy" id="218843"/>
    <lineage>
        <taxon>Eukaryota</taxon>
        <taxon>Viridiplantae</taxon>
        <taxon>Streptophyta</taxon>
        <taxon>Embryophyta</taxon>
        <taxon>Tracheophyta</taxon>
        <taxon>Spermatophyta</taxon>
        <taxon>Magnoliopsida</taxon>
        <taxon>eudicotyledons</taxon>
        <taxon>Gunneridae</taxon>
        <taxon>Pentapetalae</taxon>
        <taxon>rosids</taxon>
        <taxon>fabids</taxon>
        <taxon>Malpighiales</taxon>
        <taxon>Passifloraceae</taxon>
        <taxon>Turnera</taxon>
    </lineage>
</organism>
<dbReference type="Pfam" id="PF06839">
    <property type="entry name" value="Zn_ribbon_GRF"/>
    <property type="match status" value="1"/>
</dbReference>
<dbReference type="EMBL" id="JAKUCV010007112">
    <property type="protein sequence ID" value="KAJ4824696.1"/>
    <property type="molecule type" value="Genomic_DNA"/>
</dbReference>
<evidence type="ECO:0000256" key="2">
    <source>
        <dbReference type="ARBA" id="ARBA00022771"/>
    </source>
</evidence>
<dbReference type="InterPro" id="IPR010666">
    <property type="entry name" value="Znf_GRF"/>
</dbReference>
<reference evidence="7" key="1">
    <citation type="submission" date="2022-02" db="EMBL/GenBank/DDBJ databases">
        <authorList>
            <person name="Henning P.M."/>
            <person name="McCubbin A.G."/>
            <person name="Shore J.S."/>
        </authorList>
    </citation>
    <scope>NUCLEOTIDE SEQUENCE</scope>
    <source>
        <strain evidence="7">F60SS</strain>
        <tissue evidence="7">Leaves</tissue>
    </source>
</reference>
<proteinExistence type="predicted"/>
<feature type="domain" description="GRF-type" evidence="6">
    <location>
        <begin position="48"/>
        <end position="86"/>
    </location>
</feature>
<feature type="region of interest" description="Disordered" evidence="5">
    <location>
        <begin position="1"/>
        <end position="28"/>
    </location>
</feature>
<keyword evidence="1" id="KW-0479">Metal-binding</keyword>
<dbReference type="PANTHER" id="PTHR33248">
    <property type="entry name" value="ZINC ION-BINDING PROTEIN"/>
    <property type="match status" value="1"/>
</dbReference>
<evidence type="ECO:0000256" key="4">
    <source>
        <dbReference type="PROSITE-ProRule" id="PRU01343"/>
    </source>
</evidence>
<dbReference type="PROSITE" id="PS51999">
    <property type="entry name" value="ZF_GRF"/>
    <property type="match status" value="1"/>
</dbReference>
<accession>A0A9Q0F486</accession>
<gene>
    <name evidence="7" type="ORF">Tsubulata_016479</name>
</gene>
<keyword evidence="8" id="KW-1185">Reference proteome</keyword>
<dbReference type="Proteomes" id="UP001141552">
    <property type="component" value="Unassembled WGS sequence"/>
</dbReference>
<evidence type="ECO:0000259" key="6">
    <source>
        <dbReference type="PROSITE" id="PS51999"/>
    </source>
</evidence>
<dbReference type="OrthoDB" id="2822301at2759"/>
<keyword evidence="3" id="KW-0862">Zinc</keyword>
<evidence type="ECO:0000256" key="5">
    <source>
        <dbReference type="SAM" id="MobiDB-lite"/>
    </source>
</evidence>
<protein>
    <recommendedName>
        <fullName evidence="6">GRF-type domain-containing protein</fullName>
    </recommendedName>
</protein>